<dbReference type="PANTHER" id="PTHR43471">
    <property type="entry name" value="ABC TRANSPORTER PERMEASE"/>
    <property type="match status" value="1"/>
</dbReference>
<evidence type="ECO:0000259" key="2">
    <source>
        <dbReference type="Pfam" id="PF01433"/>
    </source>
</evidence>
<feature type="transmembrane region" description="Helical" evidence="1">
    <location>
        <begin position="145"/>
        <end position="168"/>
    </location>
</feature>
<accession>A0A160TN26</accession>
<evidence type="ECO:0000256" key="1">
    <source>
        <dbReference type="SAM" id="Phobius"/>
    </source>
</evidence>
<dbReference type="InterPro" id="IPR014782">
    <property type="entry name" value="Peptidase_M1_dom"/>
</dbReference>
<evidence type="ECO:0000313" key="3">
    <source>
        <dbReference type="EMBL" id="CUS46233.1"/>
    </source>
</evidence>
<name>A0A160TN26_9ZZZZ</name>
<dbReference type="InterPro" id="IPR027268">
    <property type="entry name" value="Peptidase_M4/M1_CTD_sf"/>
</dbReference>
<organism evidence="3">
    <name type="scientific">hydrothermal vent metagenome</name>
    <dbReference type="NCBI Taxonomy" id="652676"/>
    <lineage>
        <taxon>unclassified sequences</taxon>
        <taxon>metagenomes</taxon>
        <taxon>ecological metagenomes</taxon>
    </lineage>
</organism>
<keyword evidence="1" id="KW-0812">Transmembrane</keyword>
<dbReference type="PANTHER" id="PTHR43471:SF3">
    <property type="entry name" value="ABC TRANSPORTER PERMEASE PROTEIN NATB"/>
    <property type="match status" value="1"/>
</dbReference>
<feature type="domain" description="Peptidase M1 membrane alanine aminopeptidase" evidence="2">
    <location>
        <begin position="872"/>
        <end position="1049"/>
    </location>
</feature>
<reference evidence="3" key="1">
    <citation type="submission" date="2015-10" db="EMBL/GenBank/DDBJ databases">
        <authorList>
            <person name="Gilbert D.G."/>
        </authorList>
    </citation>
    <scope>NUCLEOTIDE SEQUENCE</scope>
</reference>
<dbReference type="GO" id="GO:0008270">
    <property type="term" value="F:zinc ion binding"/>
    <property type="evidence" value="ECO:0007669"/>
    <property type="project" value="InterPro"/>
</dbReference>
<gene>
    <name evidence="3" type="ORF">MGWOODY_Smn3212</name>
</gene>
<feature type="transmembrane region" description="Helical" evidence="1">
    <location>
        <begin position="473"/>
        <end position="490"/>
    </location>
</feature>
<proteinExistence type="predicted"/>
<sequence>MFRGIFGFELRYQLRNPVFWVAVVTFFLCGFGATTIDQLQIGSGGNVHKNAPYAIAQIVMIMSVFYMFVSTAFVANVVVRDDETGFGPIVRATRITRTAYLLGRYSGAYVAAALGFLAVLAGIWIGTFMPWVDREVLGPNVFSYYAMPFLLVGLPNLLLTSALFFALATATRSMMATYLGVVGFLILWTIASVVLDRNPAYELAGAYAEPFGVGAFSYATKYWTAADRNTLVPPVDGMFLWNRAVVIAIGLGALVLAVATFSFGTRPSKASRRALRLQQQVEARAPSGQAGPLPAPSFGRATAFAQLRVRTALELGQVFKSPAFFVLMALGLFNAAGAMVDIGELFGTPVLPVTRVVIGLLEGSFSIIPVIIAIYYAGELVWRERDRKIHEIIDASAIPDWAYVVPKALAVLLVMFSTLLVSVLAGLGAQLLHGYTDFELGKYLLWYVLPDTIGFTLIAVLAVFIQALSPNKYLGWGLMVFYFIIVRVTLRNLGFGDALYNYGQIPGVPLSDMNGQGRFWIGAYWLRLYWSAFALTLLVLAHALWRRGTETRLRPRLKRLPRRLSGTAGLVGSVALAVFVASGVYIFINTHVWNRYSTPVSEDAFTAEYEKTLLPYQKLPQLSVAAARVAVDLRPQEPGLTAKGVLTLVNRTPGPIRDVHVRLDDRVTKIGSIAIPGATLVRNYPKFQYRIYRLATPLAPGGETSLTFRSERTQRGFRNSGNDTRVVQNGTFVNNFEFVPTIGMNQSGMLQDRTKRRKYGLQPELRPAKLEDMAATRFSQLRTDWIRTDITVTTDAGQTPIAPGYKVSDTTANGRRTARFVVDAPIQNFYSVQSARYVEKHVMHHGVDLSVYYDAGHGRNVDRMLAAFAHGLDYYQPNFGPYQFRQARIIEFPDYAQFAQAFAGTMPYSEGIGFIADLSDPDKIDYVTYVTAHELGHQWWAHQAIGADMQGATMLTETLAQYSALMVMEKLYGRDQIRRFLKFELDRYLRSRGGEVIEELPLYRVENQQYIHYRKGSLVMYRLKDAMGEERVNAALKRYLERFRFKGAPYPRSLDLIAEFRKGASPEEQALITDLFERISLYDIKTKGAVVKKLLDGRFETTLTVEAHKLYADGKGKETEAPMAEQAEFGLFTAMPGRGAFAKKDVLLLQRLPLRTGTQIVKLVTARKPAFAGTDPYNVRIDRNSDDNVIATTG</sequence>
<dbReference type="EMBL" id="CZQE01000351">
    <property type="protein sequence ID" value="CUS46233.1"/>
    <property type="molecule type" value="Genomic_DNA"/>
</dbReference>
<feature type="transmembrane region" description="Helical" evidence="1">
    <location>
        <begin position="356"/>
        <end position="378"/>
    </location>
</feature>
<dbReference type="SUPFAM" id="SSF55486">
    <property type="entry name" value="Metalloproteases ('zincins'), catalytic domain"/>
    <property type="match status" value="1"/>
</dbReference>
<dbReference type="GO" id="GO:0008237">
    <property type="term" value="F:metallopeptidase activity"/>
    <property type="evidence" value="ECO:0007669"/>
    <property type="project" value="InterPro"/>
</dbReference>
<feature type="transmembrane region" description="Helical" evidence="1">
    <location>
        <begin position="528"/>
        <end position="545"/>
    </location>
</feature>
<feature type="transmembrane region" description="Helical" evidence="1">
    <location>
        <begin position="240"/>
        <end position="263"/>
    </location>
</feature>
<feature type="transmembrane region" description="Helical" evidence="1">
    <location>
        <begin position="444"/>
        <end position="466"/>
    </location>
</feature>
<feature type="transmembrane region" description="Helical" evidence="1">
    <location>
        <begin position="12"/>
        <end position="33"/>
    </location>
</feature>
<keyword evidence="1" id="KW-0472">Membrane</keyword>
<dbReference type="Gene3D" id="1.10.390.10">
    <property type="entry name" value="Neutral Protease Domain 2"/>
    <property type="match status" value="1"/>
</dbReference>
<feature type="transmembrane region" description="Helical" evidence="1">
    <location>
        <begin position="100"/>
        <end position="125"/>
    </location>
</feature>
<protein>
    <submittedName>
        <fullName evidence="3">Membrane protein, putative</fullName>
    </submittedName>
</protein>
<keyword evidence="1" id="KW-1133">Transmembrane helix</keyword>
<feature type="transmembrane region" description="Helical" evidence="1">
    <location>
        <begin position="53"/>
        <end position="79"/>
    </location>
</feature>
<feature type="transmembrane region" description="Helical" evidence="1">
    <location>
        <begin position="175"/>
        <end position="195"/>
    </location>
</feature>
<feature type="transmembrane region" description="Helical" evidence="1">
    <location>
        <begin position="318"/>
        <end position="336"/>
    </location>
</feature>
<feature type="transmembrane region" description="Helical" evidence="1">
    <location>
        <begin position="566"/>
        <end position="588"/>
    </location>
</feature>
<dbReference type="AlphaFoldDB" id="A0A160TN26"/>
<dbReference type="Pfam" id="PF01433">
    <property type="entry name" value="Peptidase_M1"/>
    <property type="match status" value="1"/>
</dbReference>
<feature type="transmembrane region" description="Helical" evidence="1">
    <location>
        <begin position="408"/>
        <end position="432"/>
    </location>
</feature>